<organism evidence="2">
    <name type="scientific">Chaetoceros debilis</name>
    <dbReference type="NCBI Taxonomy" id="122233"/>
    <lineage>
        <taxon>Eukaryota</taxon>
        <taxon>Sar</taxon>
        <taxon>Stramenopiles</taxon>
        <taxon>Ochrophyta</taxon>
        <taxon>Bacillariophyta</taxon>
        <taxon>Coscinodiscophyceae</taxon>
        <taxon>Chaetocerotophycidae</taxon>
        <taxon>Chaetocerotales</taxon>
        <taxon>Chaetocerotaceae</taxon>
        <taxon>Chaetoceros</taxon>
    </lineage>
</organism>
<evidence type="ECO:0000256" key="1">
    <source>
        <dbReference type="SAM" id="MobiDB-lite"/>
    </source>
</evidence>
<name>A0A7S3VEX3_9STRA</name>
<sequence>MGYTAPSPVPPSPVPSSPTFPPSLTFPPPVTPSPTPHSPSAPASWPSDPTPTILVEDLFKPLVYKDRDPTYKLGPCEGDCDDDTNCMDGFVCFKRMMNNATISIPGCTGAPFDMDTDHHRADYCVDPYAPSLLSTFVDGDADVDLVNVGADPVYDLERCQGNCITDYDCMGDLICFHRNWDTFFSPIPGCKGKPFWITNYCILPFEELEHVPSAHPSVYPTVVPTATPSIRPTMKPTKSPKSPKDVKHPKSPKHPEHPHYPKSFKTSKSGKGNKHE</sequence>
<gene>
    <name evidence="2" type="ORF">CDEB00056_LOCUS20496</name>
</gene>
<dbReference type="EMBL" id="HBIO01026720">
    <property type="protein sequence ID" value="CAE0475643.1"/>
    <property type="molecule type" value="Transcribed_RNA"/>
</dbReference>
<reference evidence="2" key="1">
    <citation type="submission" date="2021-01" db="EMBL/GenBank/DDBJ databases">
        <authorList>
            <person name="Corre E."/>
            <person name="Pelletier E."/>
            <person name="Niang G."/>
            <person name="Scheremetjew M."/>
            <person name="Finn R."/>
            <person name="Kale V."/>
            <person name="Holt S."/>
            <person name="Cochrane G."/>
            <person name="Meng A."/>
            <person name="Brown T."/>
            <person name="Cohen L."/>
        </authorList>
    </citation>
    <scope>NUCLEOTIDE SEQUENCE</scope>
    <source>
        <strain evidence="2">MM31A-1</strain>
    </source>
</reference>
<dbReference type="AlphaFoldDB" id="A0A7S3VEX3"/>
<feature type="compositionally biased region" description="Low complexity" evidence="1">
    <location>
        <begin position="40"/>
        <end position="49"/>
    </location>
</feature>
<proteinExistence type="predicted"/>
<protein>
    <submittedName>
        <fullName evidence="2">Uncharacterized protein</fullName>
    </submittedName>
</protein>
<feature type="region of interest" description="Disordered" evidence="1">
    <location>
        <begin position="225"/>
        <end position="276"/>
    </location>
</feature>
<feature type="compositionally biased region" description="Basic and acidic residues" evidence="1">
    <location>
        <begin position="242"/>
        <end position="259"/>
    </location>
</feature>
<accession>A0A7S3VEX3</accession>
<feature type="region of interest" description="Disordered" evidence="1">
    <location>
        <begin position="1"/>
        <end position="49"/>
    </location>
</feature>
<feature type="compositionally biased region" description="Pro residues" evidence="1">
    <location>
        <begin position="7"/>
        <end position="39"/>
    </location>
</feature>
<evidence type="ECO:0000313" key="2">
    <source>
        <dbReference type="EMBL" id="CAE0475643.1"/>
    </source>
</evidence>